<dbReference type="Pfam" id="PF02223">
    <property type="entry name" value="Thymidylate_kin"/>
    <property type="match status" value="1"/>
</dbReference>
<dbReference type="Gene3D" id="3.40.50.300">
    <property type="entry name" value="P-loop containing nucleotide triphosphate hydrolases"/>
    <property type="match status" value="1"/>
</dbReference>
<dbReference type="EMBL" id="AP014680">
    <property type="protein sequence ID" value="BAP84829.1"/>
    <property type="molecule type" value="Genomic_DNA"/>
</dbReference>
<sequence length="91" mass="10691">MNQFSIDGLEPDITIYLDIESKKGIERIKKFRQNEINRLDVEELSFHEKVRKSYLGLSNKYPKRIKLIDAGQPFEVVLDEAQKEIMDNLAH</sequence>
<evidence type="ECO:0000313" key="3">
    <source>
        <dbReference type="Proteomes" id="UP000031620"/>
    </source>
</evidence>
<feature type="domain" description="Thymidylate kinase-like" evidence="1">
    <location>
        <begin position="7"/>
        <end position="80"/>
    </location>
</feature>
<dbReference type="InterPro" id="IPR027417">
    <property type="entry name" value="P-loop_NTPase"/>
</dbReference>
<dbReference type="SUPFAM" id="SSF52540">
    <property type="entry name" value="P-loop containing nucleoside triphosphate hydrolases"/>
    <property type="match status" value="1"/>
</dbReference>
<reference evidence="2 3" key="1">
    <citation type="submission" date="2014-11" db="EMBL/GenBank/DDBJ databases">
        <title>Complete genome sequence and analysis of Lactobacillus hokkaidonensis LOOC260T.</title>
        <authorList>
            <person name="Tanizawa Y."/>
            <person name="Tohno M."/>
            <person name="Kaminuma E."/>
            <person name="Nakamura Y."/>
            <person name="Arita M."/>
        </authorList>
    </citation>
    <scope>NUCLEOTIDE SEQUENCE [LARGE SCALE GENOMIC DNA]</scope>
    <source>
        <strain evidence="2 3">LOOC260</strain>
    </source>
</reference>
<dbReference type="Proteomes" id="UP000031620">
    <property type="component" value="Chromosome"/>
</dbReference>
<dbReference type="HOGENOM" id="CLU_2423236_0_0_9"/>
<evidence type="ECO:0000313" key="2">
    <source>
        <dbReference type="EMBL" id="BAP84829.1"/>
    </source>
</evidence>
<accession>A0A0A1GUW1</accession>
<gene>
    <name evidence="2" type="ORF">LOOC260_102510</name>
</gene>
<organism evidence="2 3">
    <name type="scientific">Paucilactobacillus hokkaidonensis JCM 18461</name>
    <dbReference type="NCBI Taxonomy" id="1291742"/>
    <lineage>
        <taxon>Bacteria</taxon>
        <taxon>Bacillati</taxon>
        <taxon>Bacillota</taxon>
        <taxon>Bacilli</taxon>
        <taxon>Lactobacillales</taxon>
        <taxon>Lactobacillaceae</taxon>
        <taxon>Paucilactobacillus</taxon>
    </lineage>
</organism>
<dbReference type="KEGG" id="lho:LOOC260_102510"/>
<dbReference type="AlphaFoldDB" id="A0A0A1GUW1"/>
<proteinExistence type="predicted"/>
<evidence type="ECO:0000259" key="1">
    <source>
        <dbReference type="Pfam" id="PF02223"/>
    </source>
</evidence>
<dbReference type="STRING" id="1291742.LOOC260_102510"/>
<protein>
    <recommendedName>
        <fullName evidence="1">Thymidylate kinase-like domain-containing protein</fullName>
    </recommendedName>
</protein>
<dbReference type="InterPro" id="IPR039430">
    <property type="entry name" value="Thymidylate_kin-like_dom"/>
</dbReference>
<name>A0A0A1GUW1_9LACO</name>
<dbReference type="CDD" id="cd01672">
    <property type="entry name" value="TMPK"/>
    <property type="match status" value="1"/>
</dbReference>